<keyword evidence="4" id="KW-0067">ATP-binding</keyword>
<dbReference type="HOGENOM" id="CLU_000604_92_0_0"/>
<sequence length="494" mass="51267">MTSATGRTALELRGVTKRFGTATALDGASLVVRAGTLHAVLGENGAGKTTLMRVAFGMLRPDAGEILVEGTPRRLTSPADAIAAGVGMVHQHFTIVPAMTVAENVALGGRGRYDAAAAAARVRAVAERTGLALDPAAVAGSLGVAAQQRLEIVKALARDARTLILDEPTAVLTPAESRELLGWLRTFVDDGHTVVLVTHRLRDALAFADDVTVLRRGRTAGALGTADATEARLAELVLGEPPPPPAPRGAAAPGAVVARAVGLRVVDARGVERVRGATLEVRAGEILGLAAVEGAGQHELLRALAGRTAASAGTLERPERAGFIPEDRHRDALLLDASLTENVALHGAGARRGLVPWRALGRRTADLLARFDVRAPGPRASARSLSGGNQQKLVVARELAADATPPPLLVAENPTRGLDVRATAAVHERLRAARDAGAAVVVHSTDLDEVLALADRVVAMYGGRVTDVPADREAVGRAMLGLDADPQLDRADRV</sequence>
<dbReference type="GO" id="GO:0005524">
    <property type="term" value="F:ATP binding"/>
    <property type="evidence" value="ECO:0007669"/>
    <property type="project" value="UniProtKB-KW"/>
</dbReference>
<dbReference type="GO" id="GO:0016887">
    <property type="term" value="F:ATP hydrolysis activity"/>
    <property type="evidence" value="ECO:0007669"/>
    <property type="project" value="InterPro"/>
</dbReference>
<accession>W0RE68</accession>
<feature type="domain" description="ABC transporter" evidence="5">
    <location>
        <begin position="258"/>
        <end position="487"/>
    </location>
</feature>
<evidence type="ECO:0000313" key="7">
    <source>
        <dbReference type="Proteomes" id="UP000019151"/>
    </source>
</evidence>
<dbReference type="InterPro" id="IPR050107">
    <property type="entry name" value="ABC_carbohydrate_import_ATPase"/>
</dbReference>
<dbReference type="OrthoDB" id="9805029at2"/>
<dbReference type="CDD" id="cd03215">
    <property type="entry name" value="ABC_Carb_Monos_II"/>
    <property type="match status" value="1"/>
</dbReference>
<dbReference type="eggNOG" id="COG3845">
    <property type="taxonomic scope" value="Bacteria"/>
</dbReference>
<dbReference type="STRING" id="861299.J421_1175"/>
<dbReference type="InterPro" id="IPR003593">
    <property type="entry name" value="AAA+_ATPase"/>
</dbReference>
<reference evidence="6 7" key="1">
    <citation type="journal article" date="2014" name="Genome Announc.">
        <title>Genome Sequence and Methylome of Soil Bacterium Gemmatirosa kalamazoonensis KBS708T, a Member of the Rarely Cultivated Gemmatimonadetes Phylum.</title>
        <authorList>
            <person name="Debruyn J.M."/>
            <person name="Radosevich M."/>
            <person name="Wommack K.E."/>
            <person name="Polson S.W."/>
            <person name="Hauser L.J."/>
            <person name="Fawaz M.N."/>
            <person name="Korlach J."/>
            <person name="Tsai Y.C."/>
        </authorList>
    </citation>
    <scope>NUCLEOTIDE SEQUENCE [LARGE SCALE GENOMIC DNA]</scope>
    <source>
        <strain evidence="6 7">KBS708</strain>
    </source>
</reference>
<dbReference type="PROSITE" id="PS00211">
    <property type="entry name" value="ABC_TRANSPORTER_1"/>
    <property type="match status" value="1"/>
</dbReference>
<keyword evidence="3" id="KW-0547">Nucleotide-binding</keyword>
<organism evidence="6 7">
    <name type="scientific">Gemmatirosa kalamazoonensis</name>
    <dbReference type="NCBI Taxonomy" id="861299"/>
    <lineage>
        <taxon>Bacteria</taxon>
        <taxon>Pseudomonadati</taxon>
        <taxon>Gemmatimonadota</taxon>
        <taxon>Gemmatimonadia</taxon>
        <taxon>Gemmatimonadales</taxon>
        <taxon>Gemmatimonadaceae</taxon>
        <taxon>Gemmatirosa</taxon>
    </lineage>
</organism>
<name>W0RE68_9BACT</name>
<keyword evidence="7" id="KW-1185">Reference proteome</keyword>
<dbReference type="EMBL" id="CP007128">
    <property type="protein sequence ID" value="AHG88712.1"/>
    <property type="molecule type" value="Genomic_DNA"/>
</dbReference>
<dbReference type="Pfam" id="PF00005">
    <property type="entry name" value="ABC_tran"/>
    <property type="match status" value="2"/>
</dbReference>
<dbReference type="InterPro" id="IPR027417">
    <property type="entry name" value="P-loop_NTPase"/>
</dbReference>
<evidence type="ECO:0000259" key="5">
    <source>
        <dbReference type="PROSITE" id="PS50893"/>
    </source>
</evidence>
<dbReference type="InParanoid" id="W0RE68"/>
<evidence type="ECO:0000256" key="2">
    <source>
        <dbReference type="ARBA" id="ARBA00022737"/>
    </source>
</evidence>
<dbReference type="InterPro" id="IPR003439">
    <property type="entry name" value="ABC_transporter-like_ATP-bd"/>
</dbReference>
<protein>
    <submittedName>
        <fullName evidence="6">ABC transporter related protein</fullName>
    </submittedName>
</protein>
<dbReference type="KEGG" id="gba:J421_1175"/>
<dbReference type="PROSITE" id="PS50893">
    <property type="entry name" value="ABC_TRANSPORTER_2"/>
    <property type="match status" value="2"/>
</dbReference>
<gene>
    <name evidence="6" type="ORF">J421_1175</name>
</gene>
<dbReference type="AlphaFoldDB" id="W0RE68"/>
<dbReference type="RefSeq" id="WP_025410237.1">
    <property type="nucleotide sequence ID" value="NZ_CP007128.1"/>
</dbReference>
<evidence type="ECO:0000256" key="1">
    <source>
        <dbReference type="ARBA" id="ARBA00022448"/>
    </source>
</evidence>
<evidence type="ECO:0000256" key="4">
    <source>
        <dbReference type="ARBA" id="ARBA00022840"/>
    </source>
</evidence>
<proteinExistence type="predicted"/>
<dbReference type="CDD" id="cd03216">
    <property type="entry name" value="ABC_Carb_Monos_I"/>
    <property type="match status" value="1"/>
</dbReference>
<dbReference type="PANTHER" id="PTHR43790:SF9">
    <property type="entry name" value="GALACTOFURANOSE TRANSPORTER ATP-BINDING PROTEIN YTFR"/>
    <property type="match status" value="1"/>
</dbReference>
<dbReference type="SMART" id="SM00382">
    <property type="entry name" value="AAA"/>
    <property type="match status" value="2"/>
</dbReference>
<dbReference type="Gene3D" id="3.40.50.300">
    <property type="entry name" value="P-loop containing nucleotide triphosphate hydrolases"/>
    <property type="match status" value="2"/>
</dbReference>
<feature type="domain" description="ABC transporter" evidence="5">
    <location>
        <begin position="10"/>
        <end position="241"/>
    </location>
</feature>
<keyword evidence="1" id="KW-0813">Transport</keyword>
<keyword evidence="2" id="KW-0677">Repeat</keyword>
<evidence type="ECO:0000256" key="3">
    <source>
        <dbReference type="ARBA" id="ARBA00022741"/>
    </source>
</evidence>
<evidence type="ECO:0000313" key="6">
    <source>
        <dbReference type="EMBL" id="AHG88712.1"/>
    </source>
</evidence>
<dbReference type="PANTHER" id="PTHR43790">
    <property type="entry name" value="CARBOHYDRATE TRANSPORT ATP-BINDING PROTEIN MG119-RELATED"/>
    <property type="match status" value="1"/>
</dbReference>
<dbReference type="SUPFAM" id="SSF52540">
    <property type="entry name" value="P-loop containing nucleoside triphosphate hydrolases"/>
    <property type="match status" value="2"/>
</dbReference>
<dbReference type="InterPro" id="IPR017871">
    <property type="entry name" value="ABC_transporter-like_CS"/>
</dbReference>
<dbReference type="Proteomes" id="UP000019151">
    <property type="component" value="Chromosome"/>
</dbReference>